<reference evidence="1 2" key="1">
    <citation type="submission" date="2024-05" db="EMBL/GenBank/DDBJ databases">
        <authorList>
            <person name="De Oliveira J.P."/>
            <person name="Noriler S.A."/>
            <person name="De Oliveira A.G."/>
            <person name="Sipoli D.S."/>
        </authorList>
    </citation>
    <scope>NUCLEOTIDE SEQUENCE [LARGE SCALE GENOMIC DNA]</scope>
    <source>
        <strain evidence="1 2">LABIM192</strain>
    </source>
</reference>
<dbReference type="Proteomes" id="UP001462502">
    <property type="component" value="Unassembled WGS sequence"/>
</dbReference>
<sequence length="60" mass="6865">MEILILVVAWLIIWGAKTAYAKHLDAKIRERELAVQRAWTEAEARCARLLEQAMADRQSG</sequence>
<comment type="caution">
    <text evidence="1">The sequence shown here is derived from an EMBL/GenBank/DDBJ whole genome shotgun (WGS) entry which is preliminary data.</text>
</comment>
<accession>A0ABV0IVI0</accession>
<evidence type="ECO:0000313" key="1">
    <source>
        <dbReference type="EMBL" id="MEO9385303.1"/>
    </source>
</evidence>
<protein>
    <recommendedName>
        <fullName evidence="3">Bacteriophage protein</fullName>
    </recommendedName>
</protein>
<organism evidence="1 2">
    <name type="scientific">Chromobacterium phragmitis</name>
    <dbReference type="NCBI Taxonomy" id="2202141"/>
    <lineage>
        <taxon>Bacteria</taxon>
        <taxon>Pseudomonadati</taxon>
        <taxon>Pseudomonadota</taxon>
        <taxon>Betaproteobacteria</taxon>
        <taxon>Neisseriales</taxon>
        <taxon>Chromobacteriaceae</taxon>
        <taxon>Chromobacterium</taxon>
    </lineage>
</organism>
<dbReference type="RefSeq" id="WP_347936140.1">
    <property type="nucleotide sequence ID" value="NZ_JBDXMI010000001.1"/>
</dbReference>
<dbReference type="EMBL" id="JBDXMI010000001">
    <property type="protein sequence ID" value="MEO9385303.1"/>
    <property type="molecule type" value="Genomic_DNA"/>
</dbReference>
<gene>
    <name evidence="1" type="ORF">ABI908_14490</name>
</gene>
<evidence type="ECO:0000313" key="2">
    <source>
        <dbReference type="Proteomes" id="UP001462502"/>
    </source>
</evidence>
<name>A0ABV0IVI0_9NEIS</name>
<evidence type="ECO:0008006" key="3">
    <source>
        <dbReference type="Google" id="ProtNLM"/>
    </source>
</evidence>
<keyword evidence="2" id="KW-1185">Reference proteome</keyword>
<proteinExistence type="predicted"/>